<comment type="similarity">
    <text evidence="2">Belongs to the ATPase d subunit family.</text>
</comment>
<dbReference type="Proteomes" id="UP001608902">
    <property type="component" value="Unassembled WGS sequence"/>
</dbReference>
<dbReference type="InterPro" id="IPR008689">
    <property type="entry name" value="ATP_synth_F0_dsu_mt"/>
</dbReference>
<evidence type="ECO:0000256" key="6">
    <source>
        <dbReference type="ARBA" id="ARBA00022792"/>
    </source>
</evidence>
<keyword evidence="11" id="KW-1185">Reference proteome</keyword>
<evidence type="ECO:0000256" key="5">
    <source>
        <dbReference type="ARBA" id="ARBA00022781"/>
    </source>
</evidence>
<comment type="caution">
    <text evidence="10">The sequence shown here is derived from an EMBL/GenBank/DDBJ whole genome shotgun (WGS) entry which is preliminary data.</text>
</comment>
<dbReference type="EMBL" id="JBGFUD010008203">
    <property type="protein sequence ID" value="MFH4981955.1"/>
    <property type="molecule type" value="Genomic_DNA"/>
</dbReference>
<evidence type="ECO:0000256" key="7">
    <source>
        <dbReference type="ARBA" id="ARBA00023065"/>
    </source>
</evidence>
<keyword evidence="7" id="KW-0406">Ion transport</keyword>
<evidence type="ECO:0000256" key="8">
    <source>
        <dbReference type="ARBA" id="ARBA00023128"/>
    </source>
</evidence>
<dbReference type="GO" id="GO:1902600">
    <property type="term" value="P:proton transmembrane transport"/>
    <property type="evidence" value="ECO:0007669"/>
    <property type="project" value="UniProtKB-KW"/>
</dbReference>
<dbReference type="Gene3D" id="6.10.280.70">
    <property type="match status" value="1"/>
</dbReference>
<protein>
    <recommendedName>
        <fullName evidence="12">ATP synthase subunit d, mitochondrial</fullName>
    </recommendedName>
</protein>
<evidence type="ECO:0000313" key="10">
    <source>
        <dbReference type="EMBL" id="MFH4981955.1"/>
    </source>
</evidence>
<accession>A0ABD6EQZ1</accession>
<dbReference type="PANTHER" id="PTHR12700">
    <property type="entry name" value="ATP SYNTHASE SUBUNIT D, MITOCHONDRIAL"/>
    <property type="match status" value="1"/>
</dbReference>
<evidence type="ECO:0000256" key="3">
    <source>
        <dbReference type="ARBA" id="ARBA00022448"/>
    </source>
</evidence>
<keyword evidence="9" id="KW-0472">Membrane</keyword>
<evidence type="ECO:0000256" key="4">
    <source>
        <dbReference type="ARBA" id="ARBA00022547"/>
    </source>
</evidence>
<evidence type="ECO:0000256" key="1">
    <source>
        <dbReference type="ARBA" id="ARBA00004273"/>
    </source>
</evidence>
<keyword evidence="4" id="KW-0138">CF(0)</keyword>
<evidence type="ECO:0000313" key="11">
    <source>
        <dbReference type="Proteomes" id="UP001608902"/>
    </source>
</evidence>
<gene>
    <name evidence="10" type="ORF">AB6A40_008664</name>
</gene>
<evidence type="ECO:0008006" key="12">
    <source>
        <dbReference type="Google" id="ProtNLM"/>
    </source>
</evidence>
<dbReference type="SUPFAM" id="SSF161065">
    <property type="entry name" value="ATP synthase D chain-like"/>
    <property type="match status" value="1"/>
</dbReference>
<reference evidence="10 11" key="1">
    <citation type="submission" date="2024-08" db="EMBL/GenBank/DDBJ databases">
        <title>Gnathostoma spinigerum genome.</title>
        <authorList>
            <person name="Gonzalez-Bertolin B."/>
            <person name="Monzon S."/>
            <person name="Zaballos A."/>
            <person name="Jimenez P."/>
            <person name="Dekumyoy P."/>
            <person name="Varona S."/>
            <person name="Cuesta I."/>
            <person name="Sumanam S."/>
            <person name="Adisakwattana P."/>
            <person name="Gasser R.B."/>
            <person name="Hernandez-Gonzalez A."/>
            <person name="Young N.D."/>
            <person name="Perteguer M.J."/>
        </authorList>
    </citation>
    <scope>NUCLEOTIDE SEQUENCE [LARGE SCALE GENOMIC DNA]</scope>
    <source>
        <strain evidence="10">AL3</strain>
        <tissue evidence="10">Liver</tissue>
    </source>
</reference>
<evidence type="ECO:0000256" key="2">
    <source>
        <dbReference type="ARBA" id="ARBA00006842"/>
    </source>
</evidence>
<keyword evidence="5" id="KW-0375">Hydrogen ion transport</keyword>
<keyword evidence="3" id="KW-0813">Transport</keyword>
<comment type="subcellular location">
    <subcellularLocation>
        <location evidence="1">Mitochondrion inner membrane</location>
    </subcellularLocation>
</comment>
<name>A0ABD6EQZ1_9BILA</name>
<dbReference type="GO" id="GO:0005743">
    <property type="term" value="C:mitochondrial inner membrane"/>
    <property type="evidence" value="ECO:0007669"/>
    <property type="project" value="UniProtKB-SubCell"/>
</dbReference>
<dbReference type="Pfam" id="PF05873">
    <property type="entry name" value="Mt_ATP-synt_D"/>
    <property type="match status" value="1"/>
</dbReference>
<keyword evidence="6" id="KW-0999">Mitochondrion inner membrane</keyword>
<dbReference type="InterPro" id="IPR036228">
    <property type="entry name" value="ATP_synth_F0_dsu_sf_mt"/>
</dbReference>
<keyword evidence="8" id="KW-0496">Mitochondrion</keyword>
<organism evidence="10 11">
    <name type="scientific">Gnathostoma spinigerum</name>
    <dbReference type="NCBI Taxonomy" id="75299"/>
    <lineage>
        <taxon>Eukaryota</taxon>
        <taxon>Metazoa</taxon>
        <taxon>Ecdysozoa</taxon>
        <taxon>Nematoda</taxon>
        <taxon>Chromadorea</taxon>
        <taxon>Rhabditida</taxon>
        <taxon>Spirurina</taxon>
        <taxon>Gnathostomatomorpha</taxon>
        <taxon>Gnathostomatoidea</taxon>
        <taxon>Gnathostomatidae</taxon>
        <taxon>Gnathostoma</taxon>
    </lineage>
</organism>
<dbReference type="AlphaFoldDB" id="A0ABD6EQZ1"/>
<evidence type="ECO:0000256" key="9">
    <source>
        <dbReference type="ARBA" id="ARBA00023136"/>
    </source>
</evidence>
<sequence>MAAPAKRVAFSSVNWKALADRLTSKHAAELSALKGQNSHFSGIISLLPADLPKYDFAALKKEMPSHAAIIDSLQKQYESLKIPYGTIPEKYVKEIEEWKEYNNARIKLHDMKTTDKAVEVSKVEEKWAHAPPVEHFSHQHFVEYFPDQFYDLRYQNRIPDPCGVGFNDPDSIQNIEERFKDYKVMRRPDKEEGH</sequence>
<proteinExistence type="inferred from homology"/>
<dbReference type="GO" id="GO:0045259">
    <property type="term" value="C:proton-transporting ATP synthase complex"/>
    <property type="evidence" value="ECO:0007669"/>
    <property type="project" value="UniProtKB-KW"/>
</dbReference>